<comment type="subunit">
    <text evidence="6">Heterotetramer of 2 MoaD subunits and 2 MoaE subunits. Also stable as homodimer. The enzyme changes between these two forms during catalysis.</text>
</comment>
<evidence type="ECO:0000256" key="1">
    <source>
        <dbReference type="ARBA" id="ARBA00005046"/>
    </source>
</evidence>
<keyword evidence="14" id="KW-1185">Reference proteome</keyword>
<keyword evidence="5" id="KW-0501">Molybdenum cofactor biosynthesis</keyword>
<feature type="compositionally biased region" description="Basic and acidic residues" evidence="12">
    <location>
        <begin position="127"/>
        <end position="141"/>
    </location>
</feature>
<comment type="catalytic activity">
    <reaction evidence="11">
        <text>2 [molybdopterin-synthase sulfur-carrier protein]-C-terminal-Gly-aminoethanethioate + cyclic pyranopterin phosphate + H2O = molybdopterin + 2 [molybdopterin-synthase sulfur-carrier protein]-C-terminal Gly-Gly + 2 H(+)</text>
        <dbReference type="Rhea" id="RHEA:26333"/>
        <dbReference type="Rhea" id="RHEA-COMP:12202"/>
        <dbReference type="Rhea" id="RHEA-COMP:19907"/>
        <dbReference type="ChEBI" id="CHEBI:15377"/>
        <dbReference type="ChEBI" id="CHEBI:15378"/>
        <dbReference type="ChEBI" id="CHEBI:58698"/>
        <dbReference type="ChEBI" id="CHEBI:59648"/>
        <dbReference type="ChEBI" id="CHEBI:90778"/>
        <dbReference type="ChEBI" id="CHEBI:232372"/>
        <dbReference type="EC" id="2.8.1.12"/>
    </reaction>
</comment>
<evidence type="ECO:0000256" key="6">
    <source>
        <dbReference type="ARBA" id="ARBA00026066"/>
    </source>
</evidence>
<dbReference type="Gene3D" id="3.90.1170.40">
    <property type="entry name" value="Molybdopterin biosynthesis MoaE subunit"/>
    <property type="match status" value="1"/>
</dbReference>
<evidence type="ECO:0000313" key="13">
    <source>
        <dbReference type="EMBL" id="MBC3952121.1"/>
    </source>
</evidence>
<proteinExistence type="inferred from homology"/>
<keyword evidence="13" id="KW-0808">Transferase</keyword>
<comment type="similarity">
    <text evidence="2">Belongs to the MoaE family.</text>
</comment>
<comment type="pathway">
    <text evidence="1">Cofactor biosynthesis; molybdopterin biosynthesis.</text>
</comment>
<evidence type="ECO:0000256" key="2">
    <source>
        <dbReference type="ARBA" id="ARBA00005426"/>
    </source>
</evidence>
<dbReference type="InterPro" id="IPR036563">
    <property type="entry name" value="MoaE_sf"/>
</dbReference>
<evidence type="ECO:0000256" key="9">
    <source>
        <dbReference type="ARBA" id="ARBA00030781"/>
    </source>
</evidence>
<dbReference type="CDD" id="cd00756">
    <property type="entry name" value="MoaE"/>
    <property type="match status" value="1"/>
</dbReference>
<evidence type="ECO:0000256" key="10">
    <source>
        <dbReference type="ARBA" id="ARBA00032474"/>
    </source>
</evidence>
<dbReference type="GO" id="GO:0030366">
    <property type="term" value="F:molybdopterin synthase activity"/>
    <property type="evidence" value="ECO:0007669"/>
    <property type="project" value="UniProtKB-EC"/>
</dbReference>
<evidence type="ECO:0000256" key="8">
    <source>
        <dbReference type="ARBA" id="ARBA00030407"/>
    </source>
</evidence>
<accession>A0ABR7B4K7</accession>
<dbReference type="SUPFAM" id="SSF54690">
    <property type="entry name" value="Molybdopterin synthase subunit MoaE"/>
    <property type="match status" value="1"/>
</dbReference>
<evidence type="ECO:0000256" key="11">
    <source>
        <dbReference type="ARBA" id="ARBA00049878"/>
    </source>
</evidence>
<dbReference type="EMBL" id="JACONW010000119">
    <property type="protein sequence ID" value="MBC3952121.1"/>
    <property type="molecule type" value="Genomic_DNA"/>
</dbReference>
<dbReference type="EC" id="2.8.1.12" evidence="3"/>
<evidence type="ECO:0000256" key="7">
    <source>
        <dbReference type="ARBA" id="ARBA00029745"/>
    </source>
</evidence>
<comment type="caution">
    <text evidence="13">The sequence shown here is derived from an EMBL/GenBank/DDBJ whole genome shotgun (WGS) entry which is preliminary data.</text>
</comment>
<evidence type="ECO:0000256" key="3">
    <source>
        <dbReference type="ARBA" id="ARBA00011950"/>
    </source>
</evidence>
<name>A0ABR7B4K7_9PSED</name>
<evidence type="ECO:0000313" key="14">
    <source>
        <dbReference type="Proteomes" id="UP000651852"/>
    </source>
</evidence>
<feature type="region of interest" description="Disordered" evidence="12">
    <location>
        <begin position="127"/>
        <end position="149"/>
    </location>
</feature>
<reference evidence="13 14" key="1">
    <citation type="submission" date="2020-08" db="EMBL/GenBank/DDBJ databases">
        <title>Putative novel bacterial strains isolated from necrotic wheat leaf tissues caused by Xanthomonas translucens.</title>
        <authorList>
            <person name="Tambong J.T."/>
        </authorList>
    </citation>
    <scope>NUCLEOTIDE SEQUENCE [LARGE SCALE GENOMIC DNA]</scope>
    <source>
        <strain evidence="13 14">DOAB 1069</strain>
    </source>
</reference>
<dbReference type="NCBIfam" id="NF007959">
    <property type="entry name" value="PRK10678.1"/>
    <property type="match status" value="1"/>
</dbReference>
<dbReference type="PANTHER" id="PTHR23404">
    <property type="entry name" value="MOLYBDOPTERIN SYNTHASE RELATED"/>
    <property type="match status" value="1"/>
</dbReference>
<gene>
    <name evidence="13" type="primary">moaE</name>
    <name evidence="13" type="ORF">H8S59_20290</name>
</gene>
<dbReference type="Pfam" id="PF02391">
    <property type="entry name" value="MoaE"/>
    <property type="match status" value="1"/>
</dbReference>
<dbReference type="InterPro" id="IPR003448">
    <property type="entry name" value="Mopterin_biosynth_MoaE"/>
</dbReference>
<sequence length="149" mass="16579">MAIRVQAEPFDPGFEVNALHDANVGVGAVVSFVGYVRDFNEGREVSGMFLEHYPGMTEKALGKIVLEAEQRWPLLKMEVLHRVGTLEPGEPIVFVGVASAHRQAAFEACDFVMDYLKTRAPFWKKENTSEGPKWVEGRASDKAAAGRWK</sequence>
<organism evidence="13 14">
    <name type="scientific">Pseudomonas folii</name>
    <dbReference type="NCBI Taxonomy" id="2762593"/>
    <lineage>
        <taxon>Bacteria</taxon>
        <taxon>Pseudomonadati</taxon>
        <taxon>Pseudomonadota</taxon>
        <taxon>Gammaproteobacteria</taxon>
        <taxon>Pseudomonadales</taxon>
        <taxon>Pseudomonadaceae</taxon>
        <taxon>Pseudomonas</taxon>
    </lineage>
</organism>
<protein>
    <recommendedName>
        <fullName evidence="4">Molybdopterin synthase catalytic subunit</fullName>
        <ecNumber evidence="3">2.8.1.12</ecNumber>
    </recommendedName>
    <alternativeName>
        <fullName evidence="9">MPT synthase subunit 2</fullName>
    </alternativeName>
    <alternativeName>
        <fullName evidence="7">Molybdenum cofactor biosynthesis protein E</fullName>
    </alternativeName>
    <alternativeName>
        <fullName evidence="8">Molybdopterin-converting factor large subunit</fullName>
    </alternativeName>
    <alternativeName>
        <fullName evidence="10">Molybdopterin-converting factor subunit 2</fullName>
    </alternativeName>
</protein>
<evidence type="ECO:0000256" key="4">
    <source>
        <dbReference type="ARBA" id="ARBA00013858"/>
    </source>
</evidence>
<dbReference type="RefSeq" id="WP_095102249.1">
    <property type="nucleotide sequence ID" value="NZ_JACONW010000119.1"/>
</dbReference>
<evidence type="ECO:0000256" key="5">
    <source>
        <dbReference type="ARBA" id="ARBA00023150"/>
    </source>
</evidence>
<dbReference type="Proteomes" id="UP000651852">
    <property type="component" value="Unassembled WGS sequence"/>
</dbReference>
<evidence type="ECO:0000256" key="12">
    <source>
        <dbReference type="SAM" id="MobiDB-lite"/>
    </source>
</evidence>